<dbReference type="Pfam" id="PF03621">
    <property type="entry name" value="MbtH"/>
    <property type="match status" value="1"/>
</dbReference>
<feature type="domain" description="MbtH-like" evidence="1">
    <location>
        <begin position="1"/>
        <end position="49"/>
    </location>
</feature>
<name>A0ABT9QUE6_9ACTN</name>
<evidence type="ECO:0000313" key="3">
    <source>
        <dbReference type="Proteomes" id="UP001225356"/>
    </source>
</evidence>
<evidence type="ECO:0000259" key="1">
    <source>
        <dbReference type="SMART" id="SM00923"/>
    </source>
</evidence>
<organism evidence="2 3">
    <name type="scientific">Streptosporangium lutulentum</name>
    <dbReference type="NCBI Taxonomy" id="1461250"/>
    <lineage>
        <taxon>Bacteria</taxon>
        <taxon>Bacillati</taxon>
        <taxon>Actinomycetota</taxon>
        <taxon>Actinomycetes</taxon>
        <taxon>Streptosporangiales</taxon>
        <taxon>Streptosporangiaceae</taxon>
        <taxon>Streptosporangium</taxon>
    </lineage>
</organism>
<proteinExistence type="predicted"/>
<dbReference type="PANTHER" id="PTHR38444:SF1">
    <property type="entry name" value="ENTEROBACTIN BIOSYNTHESIS PROTEIN YBDZ"/>
    <property type="match status" value="1"/>
</dbReference>
<dbReference type="InterPro" id="IPR005153">
    <property type="entry name" value="MbtH-like_dom"/>
</dbReference>
<reference evidence="2 3" key="1">
    <citation type="submission" date="2023-07" db="EMBL/GenBank/DDBJ databases">
        <title>Sequencing the genomes of 1000 actinobacteria strains.</title>
        <authorList>
            <person name="Klenk H.-P."/>
        </authorList>
    </citation>
    <scope>NUCLEOTIDE SEQUENCE [LARGE SCALE GENOMIC DNA]</scope>
    <source>
        <strain evidence="2 3">DSM 46740</strain>
    </source>
</reference>
<keyword evidence="3" id="KW-1185">Reference proteome</keyword>
<dbReference type="EMBL" id="JAUSQU010000001">
    <property type="protein sequence ID" value="MDP9850026.1"/>
    <property type="molecule type" value="Genomic_DNA"/>
</dbReference>
<dbReference type="SMART" id="SM00923">
    <property type="entry name" value="MbtH"/>
    <property type="match status" value="1"/>
</dbReference>
<accession>A0ABT9QUE6</accession>
<dbReference type="InterPro" id="IPR038020">
    <property type="entry name" value="MbtH-like_sf"/>
</dbReference>
<dbReference type="InterPro" id="IPR037407">
    <property type="entry name" value="MLP_fam"/>
</dbReference>
<protein>
    <submittedName>
        <fullName evidence="2">MbtH protein</fullName>
    </submittedName>
</protein>
<gene>
    <name evidence="2" type="ORF">J2853_009237</name>
</gene>
<evidence type="ECO:0000313" key="2">
    <source>
        <dbReference type="EMBL" id="MDP9850026.1"/>
    </source>
</evidence>
<dbReference type="PANTHER" id="PTHR38444">
    <property type="entry name" value="ENTEROBACTIN BIOSYNTHESIS PROTEIN YBDZ"/>
    <property type="match status" value="1"/>
</dbReference>
<dbReference type="RefSeq" id="WP_307568193.1">
    <property type="nucleotide sequence ID" value="NZ_JAUSQU010000001.1"/>
</dbReference>
<comment type="caution">
    <text evidence="2">The sequence shown here is derived from an EMBL/GenBank/DDBJ whole genome shotgun (WGS) entry which is preliminary data.</text>
</comment>
<dbReference type="Gene3D" id="3.90.820.10">
    <property type="entry name" value="Structural Genomics, Unknown Function 30-nov-00 1gh9 Mol_id"/>
    <property type="match status" value="1"/>
</dbReference>
<dbReference type="Proteomes" id="UP001225356">
    <property type="component" value="Unassembled WGS sequence"/>
</dbReference>
<sequence>MNDKIRHYTVLVNDAGQYALHPDGTGAPRGWCPAGFTGTEEECARHVDEHWTDTRPPHLRRTAVL</sequence>
<dbReference type="SUPFAM" id="SSF160582">
    <property type="entry name" value="MbtH-like"/>
    <property type="match status" value="1"/>
</dbReference>